<dbReference type="CDD" id="cd16411">
    <property type="entry name" value="ParB_N_like"/>
    <property type="match status" value="1"/>
</dbReference>
<feature type="domain" description="ParB-like N-terminal" evidence="2">
    <location>
        <begin position="13"/>
        <end position="103"/>
    </location>
</feature>
<evidence type="ECO:0000259" key="2">
    <source>
        <dbReference type="SMART" id="SM00470"/>
    </source>
</evidence>
<dbReference type="EMBL" id="AWOR01000026">
    <property type="protein sequence ID" value="KGH31216.1"/>
    <property type="molecule type" value="Genomic_DNA"/>
</dbReference>
<name>A0A096FLK1_COMTE</name>
<dbReference type="RefSeq" id="WP_034366976.1">
    <property type="nucleotide sequence ID" value="NZ_AWOR01000026.1"/>
</dbReference>
<proteinExistence type="inferred from homology"/>
<dbReference type="Gene3D" id="1.10.10.2830">
    <property type="match status" value="1"/>
</dbReference>
<dbReference type="SUPFAM" id="SSF110849">
    <property type="entry name" value="ParB/Sulfiredoxin"/>
    <property type="match status" value="1"/>
</dbReference>
<dbReference type="PANTHER" id="PTHR33375">
    <property type="entry name" value="CHROMOSOME-PARTITIONING PROTEIN PARB-RELATED"/>
    <property type="match status" value="1"/>
</dbReference>
<sequence>MNQDKEYRKAELQMIPLDRIEVLNPRERNSRVFDQIVGNIQSIGLKKPIIVTPRPSSHSENYLLICGEGRFKAFKALGQQEIPAMVMQVDDESAFIMSLTENIARRKFSPLELMAGIGQLREQGYDRQTIAKKTGLSAEYVKDILYLLQHGEERLLMAVGSGRIPLNAAMAIASAGDDKAVQTALQEAYESGQLRGNHLIQARRVNERRRVQGKAAVGPGTGSAPRKSIEGVTTSSLVRNYQREVERQKQMVRKAEAAQHSLLFIAGALRQLLGDENFVNLLRAEGLSTLPQYLADRVWKKGKGA</sequence>
<reference evidence="3 4" key="1">
    <citation type="submission" date="2013-09" db="EMBL/GenBank/DDBJ databases">
        <title>High correlation between genotypes and phenotypes of environmental bacteria Comamonas testosteroni strains.</title>
        <authorList>
            <person name="Liu L."/>
            <person name="Zhu W."/>
            <person name="Xia X."/>
            <person name="Xu B."/>
            <person name="Luo M."/>
            <person name="Wang G."/>
        </authorList>
    </citation>
    <scope>NUCLEOTIDE SEQUENCE [LARGE SCALE GENOMIC DNA]</scope>
    <source>
        <strain evidence="3 4">JL40</strain>
    </source>
</reference>
<dbReference type="NCBIfam" id="TIGR00180">
    <property type="entry name" value="parB_part"/>
    <property type="match status" value="1"/>
</dbReference>
<dbReference type="GO" id="GO:0005694">
    <property type="term" value="C:chromosome"/>
    <property type="evidence" value="ECO:0007669"/>
    <property type="project" value="TreeGrafter"/>
</dbReference>
<dbReference type="GO" id="GO:0007059">
    <property type="term" value="P:chromosome segregation"/>
    <property type="evidence" value="ECO:0007669"/>
    <property type="project" value="TreeGrafter"/>
</dbReference>
<dbReference type="Gene3D" id="3.90.1530.30">
    <property type="match status" value="1"/>
</dbReference>
<dbReference type="AlphaFoldDB" id="A0A096FLK1"/>
<gene>
    <name evidence="3" type="ORF">P353_06790</name>
</gene>
<dbReference type="PANTHER" id="PTHR33375:SF1">
    <property type="entry name" value="CHROMOSOME-PARTITIONING PROTEIN PARB-RELATED"/>
    <property type="match status" value="1"/>
</dbReference>
<accession>A0A096FLK1</accession>
<protein>
    <submittedName>
        <fullName evidence="3">Plasmid stablization protein ParB</fullName>
    </submittedName>
</protein>
<evidence type="ECO:0000313" key="3">
    <source>
        <dbReference type="EMBL" id="KGH31216.1"/>
    </source>
</evidence>
<evidence type="ECO:0000256" key="1">
    <source>
        <dbReference type="ARBA" id="ARBA00006295"/>
    </source>
</evidence>
<dbReference type="SUPFAM" id="SSF109709">
    <property type="entry name" value="KorB DNA-binding domain-like"/>
    <property type="match status" value="1"/>
</dbReference>
<dbReference type="GO" id="GO:0003677">
    <property type="term" value="F:DNA binding"/>
    <property type="evidence" value="ECO:0007669"/>
    <property type="project" value="InterPro"/>
</dbReference>
<dbReference type="Pfam" id="PF02195">
    <property type="entry name" value="ParB_N"/>
    <property type="match status" value="1"/>
</dbReference>
<comment type="similarity">
    <text evidence="1">Belongs to the ParB family.</text>
</comment>
<dbReference type="SMART" id="SM00470">
    <property type="entry name" value="ParB"/>
    <property type="match status" value="1"/>
</dbReference>
<dbReference type="InterPro" id="IPR036086">
    <property type="entry name" value="ParB/Sulfiredoxin_sf"/>
</dbReference>
<dbReference type="Pfam" id="PF07506">
    <property type="entry name" value="RepB"/>
    <property type="match status" value="1"/>
</dbReference>
<dbReference type="InterPro" id="IPR050336">
    <property type="entry name" value="Chromosome_partition/occlusion"/>
</dbReference>
<organism evidence="3 4">
    <name type="scientific">Comamonas testosteroni</name>
    <name type="common">Pseudomonas testosteroni</name>
    <dbReference type="NCBI Taxonomy" id="285"/>
    <lineage>
        <taxon>Bacteria</taxon>
        <taxon>Pseudomonadati</taxon>
        <taxon>Pseudomonadota</taxon>
        <taxon>Betaproteobacteria</taxon>
        <taxon>Burkholderiales</taxon>
        <taxon>Comamonadaceae</taxon>
        <taxon>Comamonas</taxon>
    </lineage>
</organism>
<dbReference type="InterPro" id="IPR004437">
    <property type="entry name" value="ParB/RepB/Spo0J"/>
</dbReference>
<dbReference type="InterPro" id="IPR003115">
    <property type="entry name" value="ParB_N"/>
</dbReference>
<dbReference type="InterPro" id="IPR011111">
    <property type="entry name" value="Plasmid_RepB"/>
</dbReference>
<dbReference type="Proteomes" id="UP000029553">
    <property type="component" value="Unassembled WGS sequence"/>
</dbReference>
<evidence type="ECO:0000313" key="4">
    <source>
        <dbReference type="Proteomes" id="UP000029553"/>
    </source>
</evidence>
<comment type="caution">
    <text evidence="3">The sequence shown here is derived from an EMBL/GenBank/DDBJ whole genome shotgun (WGS) entry which is preliminary data.</text>
</comment>